<gene>
    <name evidence="2" type="ORF">SAMN05661044_00668</name>
</gene>
<sequence length="427" mass="48849">MKIEIRNIVKRQEPFPDIKIAPRKGELYINNIHVGGIIFGKGFTTCLEVKDTQGVHLIKQAGDYLRQLPAVLVHPEAENTSSKYFYPSLENEIDRQLSEYREKEAAQQELTEMVASKQDRAILTGAPEKACKMVVLTTPIALMLTFPTLRHQLIALIQQKVLRQMQEGDRLLNTNIPLSVLKAAGLKPSQYPGLSQESEQTTSVDKSLRPKRYLRTLKPTTMKIEVKDICYQQPHPKARLSFLGQLYINDTHVGACMNSGLNFPTRYTPKDENAATLIGQAEAYCKRGPFRWINGGKHGTSTILPNDLHFTIDDEVYRFVRENERAKLIKIEQIDAIVVGTSRDLRLVYVFPERIDEILSKKSQWDDFAETLREKVLPRMEEREKLLNNNIPEIILQKAGLQQSQYTQPTVQQAYEEKSRRRGHKPG</sequence>
<evidence type="ECO:0000256" key="1">
    <source>
        <dbReference type="SAM" id="MobiDB-lite"/>
    </source>
</evidence>
<feature type="region of interest" description="Disordered" evidence="1">
    <location>
        <begin position="406"/>
        <end position="427"/>
    </location>
</feature>
<dbReference type="RefSeq" id="WP_139202188.1">
    <property type="nucleotide sequence ID" value="NZ_FOAF01000001.1"/>
</dbReference>
<evidence type="ECO:0000313" key="3">
    <source>
        <dbReference type="Proteomes" id="UP000199421"/>
    </source>
</evidence>
<evidence type="ECO:0000313" key="2">
    <source>
        <dbReference type="EMBL" id="SEK60631.1"/>
    </source>
</evidence>
<proteinExistence type="predicted"/>
<reference evidence="3" key="1">
    <citation type="submission" date="2016-10" db="EMBL/GenBank/DDBJ databases">
        <authorList>
            <person name="Varghese N."/>
            <person name="Submissions S."/>
        </authorList>
    </citation>
    <scope>NUCLEOTIDE SEQUENCE [LARGE SCALE GENOMIC DNA]</scope>
    <source>
        <strain evidence="3">DSM 18733</strain>
    </source>
</reference>
<name>A0A1H7IDM5_OLID1</name>
<organism evidence="2 3">
    <name type="scientific">Olivibacter domesticus</name>
    <name type="common">Pseudosphingobacterium domesticum</name>
    <dbReference type="NCBI Taxonomy" id="407022"/>
    <lineage>
        <taxon>Bacteria</taxon>
        <taxon>Pseudomonadati</taxon>
        <taxon>Bacteroidota</taxon>
        <taxon>Sphingobacteriia</taxon>
        <taxon>Sphingobacteriales</taxon>
        <taxon>Sphingobacteriaceae</taxon>
        <taxon>Olivibacter</taxon>
    </lineage>
</organism>
<protein>
    <submittedName>
        <fullName evidence="2">Uncharacterized protein</fullName>
    </submittedName>
</protein>
<accession>A0A1H7IDM5</accession>
<dbReference type="Proteomes" id="UP000199421">
    <property type="component" value="Unassembled WGS sequence"/>
</dbReference>
<dbReference type="AlphaFoldDB" id="A0A1H7IDM5"/>
<dbReference type="OrthoDB" id="7874815at2"/>
<dbReference type="STRING" id="407022.SAMN05661044_00668"/>
<dbReference type="EMBL" id="FOAF01000001">
    <property type="protein sequence ID" value="SEK60631.1"/>
    <property type="molecule type" value="Genomic_DNA"/>
</dbReference>
<keyword evidence="3" id="KW-1185">Reference proteome</keyword>